<proteinExistence type="predicted"/>
<name>A0A815AHR9_9BILA</name>
<organism evidence="1 3">
    <name type="scientific">Didymodactylos carnosus</name>
    <dbReference type="NCBI Taxonomy" id="1234261"/>
    <lineage>
        <taxon>Eukaryota</taxon>
        <taxon>Metazoa</taxon>
        <taxon>Spiralia</taxon>
        <taxon>Gnathifera</taxon>
        <taxon>Rotifera</taxon>
        <taxon>Eurotatoria</taxon>
        <taxon>Bdelloidea</taxon>
        <taxon>Philodinida</taxon>
        <taxon>Philodinidae</taxon>
        <taxon>Didymodactylos</taxon>
    </lineage>
</organism>
<dbReference type="EMBL" id="CAJNOQ010010740">
    <property type="protein sequence ID" value="CAF1259727.1"/>
    <property type="molecule type" value="Genomic_DNA"/>
</dbReference>
<gene>
    <name evidence="1" type="ORF">GPM918_LOCUS26545</name>
    <name evidence="2" type="ORF">SRO942_LOCUS26719</name>
</gene>
<evidence type="ECO:0000313" key="1">
    <source>
        <dbReference type="EMBL" id="CAF1259727.1"/>
    </source>
</evidence>
<reference evidence="1" key="1">
    <citation type="submission" date="2021-02" db="EMBL/GenBank/DDBJ databases">
        <authorList>
            <person name="Nowell W R."/>
        </authorList>
    </citation>
    <scope>NUCLEOTIDE SEQUENCE</scope>
</reference>
<comment type="caution">
    <text evidence="1">The sequence shown here is derived from an EMBL/GenBank/DDBJ whole genome shotgun (WGS) entry which is preliminary data.</text>
</comment>
<accession>A0A815AHR9</accession>
<dbReference type="Proteomes" id="UP000681722">
    <property type="component" value="Unassembled WGS sequence"/>
</dbReference>
<dbReference type="AlphaFoldDB" id="A0A815AHR9"/>
<dbReference type="Proteomes" id="UP000663829">
    <property type="component" value="Unassembled WGS sequence"/>
</dbReference>
<dbReference type="OrthoDB" id="10067437at2759"/>
<evidence type="ECO:0000313" key="2">
    <source>
        <dbReference type="EMBL" id="CAF4036163.1"/>
    </source>
</evidence>
<keyword evidence="3" id="KW-1185">Reference proteome</keyword>
<dbReference type="EMBL" id="CAJOBC010018217">
    <property type="protein sequence ID" value="CAF4036163.1"/>
    <property type="molecule type" value="Genomic_DNA"/>
</dbReference>
<sequence>MNTHTDEAKQEMIDYCRLYYHNDIIRLKQIGELEKTYHSSNAIQWYTKDCFAYRFVNKALRIENVEALYKLRYFIADIYKNIKEIFDENFEMYSEYLKTFHFYRGLTLSENDILQIQNCIGKIPCTIFIRKIPCIDAW</sequence>
<protein>
    <submittedName>
        <fullName evidence="1">Uncharacterized protein</fullName>
    </submittedName>
</protein>
<evidence type="ECO:0000313" key="3">
    <source>
        <dbReference type="Proteomes" id="UP000663829"/>
    </source>
</evidence>